<proteinExistence type="predicted"/>
<evidence type="ECO:0000313" key="2">
    <source>
        <dbReference type="EMBL" id="MDO1531955.1"/>
    </source>
</evidence>
<dbReference type="InterPro" id="IPR017029">
    <property type="entry name" value="Phage_head_put"/>
</dbReference>
<dbReference type="InterPro" id="IPR006528">
    <property type="entry name" value="Phage_head_morphogenesis_dom"/>
</dbReference>
<dbReference type="EMBL" id="JAUKVY010000003">
    <property type="protein sequence ID" value="MDO1531955.1"/>
    <property type="molecule type" value="Genomic_DNA"/>
</dbReference>
<protein>
    <submittedName>
        <fullName evidence="2">Phage minor head protein</fullName>
    </submittedName>
</protein>
<dbReference type="PIRSF" id="PIRSF034565">
    <property type="entry name" value="UCP034565"/>
    <property type="match status" value="1"/>
</dbReference>
<dbReference type="RefSeq" id="WP_301805670.1">
    <property type="nucleotide sequence ID" value="NZ_JAUJZH010000003.1"/>
</dbReference>
<sequence>MNAAEVAAAKKLLDLTIRHQISLQRYSNGQVRRLMSMLNRADADIFAALTVALERLPAGTATVEYLESMLGSVRALNQQAYQAIEGGLIVGMRDLAGAEANYQFELFRGAIAPSVSLAAVSAEQAWQAVYSRPFAGKMLREVVVELGETRAKRIRDAVRMGYLEGKPTAKIVSDIRGTRAKGFVEGFVETDRRNLETTVRTALSHTAAGARNRFYQENEQVIDSQMWLSTLDSRTSDICIARSGRRYTLDERPKPIGHSVPWCTPMGCGPGNVHYNCRSTALPLLPGQTKLYGTRASAGGQVDANMSYGEWLKTQPAGVQDEVLGPTRGKLFRDGGLTIDKFQNDKGVFIDIDQLRERDAAAFKKAGVQ</sequence>
<evidence type="ECO:0000259" key="1">
    <source>
        <dbReference type="Pfam" id="PF04233"/>
    </source>
</evidence>
<organism evidence="2 3">
    <name type="scientific">Variovorax ginsengisoli</name>
    <dbReference type="NCBI Taxonomy" id="363844"/>
    <lineage>
        <taxon>Bacteria</taxon>
        <taxon>Pseudomonadati</taxon>
        <taxon>Pseudomonadota</taxon>
        <taxon>Betaproteobacteria</taxon>
        <taxon>Burkholderiales</taxon>
        <taxon>Comamonadaceae</taxon>
        <taxon>Variovorax</taxon>
    </lineage>
</organism>
<reference evidence="2" key="1">
    <citation type="submission" date="2023-06" db="EMBL/GenBank/DDBJ databases">
        <authorList>
            <person name="Jiang Y."/>
            <person name="Liu Q."/>
        </authorList>
    </citation>
    <scope>NUCLEOTIDE SEQUENCE</scope>
    <source>
        <strain evidence="2">CGMCC 1.12090</strain>
    </source>
</reference>
<dbReference type="Pfam" id="PF04233">
    <property type="entry name" value="Phage_Mu_F"/>
    <property type="match status" value="1"/>
</dbReference>
<accession>A0ABT8RZ55</accession>
<keyword evidence="3" id="KW-1185">Reference proteome</keyword>
<name>A0ABT8RZ55_9BURK</name>
<dbReference type="Proteomes" id="UP001169027">
    <property type="component" value="Unassembled WGS sequence"/>
</dbReference>
<comment type="caution">
    <text evidence="2">The sequence shown here is derived from an EMBL/GenBank/DDBJ whole genome shotgun (WGS) entry which is preliminary data.</text>
</comment>
<feature type="domain" description="Phage head morphogenesis" evidence="1">
    <location>
        <begin position="153"/>
        <end position="281"/>
    </location>
</feature>
<evidence type="ECO:0000313" key="3">
    <source>
        <dbReference type="Proteomes" id="UP001169027"/>
    </source>
</evidence>
<gene>
    <name evidence="2" type="ORF">Q2T77_06625</name>
</gene>